<protein>
    <recommendedName>
        <fullName evidence="4">Thioredoxin domain-containing protein</fullName>
    </recommendedName>
</protein>
<dbReference type="Proteomes" id="UP000001949">
    <property type="component" value="Unassembled WGS sequence"/>
</dbReference>
<name>Q4N316_THEPA</name>
<evidence type="ECO:0000313" key="2">
    <source>
        <dbReference type="EMBL" id="EAN31523.1"/>
    </source>
</evidence>
<proteinExistence type="predicted"/>
<dbReference type="GeneID" id="3501317"/>
<comment type="caution">
    <text evidence="2">The sequence shown here is derived from an EMBL/GenBank/DDBJ whole genome shotgun (WGS) entry which is preliminary data.</text>
</comment>
<sequence length="306" mass="35184">MYTILRSIKFVRRYGRSLFLHQNFKYSTGNNTKIILRNKIPNLQRFSLDVDSDSFLVSPSRLTSSEYIYQYLSSGVSILFILLFIPFPFALFLYLTSKYRNLSHNLNEANTTQSNTSKTLFFNSKVKVINNSKSLLNLLDTKKPVIIYYFSQNNENSLQINIIKSVLSQIHTLLGDELEVVFVDINRFEGKINPVLKSELTKASNNLFHLLIPSDSEPLLTTLTPITSISSFLHSVKDILQSTPYKLKSSSKLNNNSNHLIEELDEDLTKLRNCLFELTLEEKDYNSLISQNDIKSMLKQCNTILI</sequence>
<dbReference type="InParanoid" id="Q4N316"/>
<dbReference type="VEuPathDB" id="PiroplasmaDB:TpMuguga_04g00171"/>
<dbReference type="RefSeq" id="XP_763806.1">
    <property type="nucleotide sequence ID" value="XM_758713.1"/>
</dbReference>
<keyword evidence="3" id="KW-1185">Reference proteome</keyword>
<dbReference type="SMR" id="Q4N316"/>
<dbReference type="KEGG" id="tpv:TP04_0171"/>
<accession>Q4N316</accession>
<evidence type="ECO:0000313" key="3">
    <source>
        <dbReference type="Proteomes" id="UP000001949"/>
    </source>
</evidence>
<keyword evidence="1" id="KW-1133">Transmembrane helix</keyword>
<keyword evidence="1" id="KW-0472">Membrane</keyword>
<dbReference type="EMBL" id="AAGK01000004">
    <property type="protein sequence ID" value="EAN31523.1"/>
    <property type="molecule type" value="Genomic_DNA"/>
</dbReference>
<dbReference type="eggNOG" id="ENOG502QWW0">
    <property type="taxonomic scope" value="Eukaryota"/>
</dbReference>
<evidence type="ECO:0008006" key="4">
    <source>
        <dbReference type="Google" id="ProtNLM"/>
    </source>
</evidence>
<gene>
    <name evidence="2" type="ordered locus">TP04_0171</name>
</gene>
<keyword evidence="1" id="KW-0812">Transmembrane</keyword>
<dbReference type="OMA" id="NDPMITA"/>
<reference evidence="2 3" key="1">
    <citation type="journal article" date="2005" name="Science">
        <title>Genome sequence of Theileria parva, a bovine pathogen that transforms lymphocytes.</title>
        <authorList>
            <person name="Gardner M.J."/>
            <person name="Bishop R."/>
            <person name="Shah T."/>
            <person name="de Villiers E.P."/>
            <person name="Carlton J.M."/>
            <person name="Hall N."/>
            <person name="Ren Q."/>
            <person name="Paulsen I.T."/>
            <person name="Pain A."/>
            <person name="Berriman M."/>
            <person name="Wilson R.J.M."/>
            <person name="Sato S."/>
            <person name="Ralph S.A."/>
            <person name="Mann D.J."/>
            <person name="Xiong Z."/>
            <person name="Shallom S.J."/>
            <person name="Weidman J."/>
            <person name="Jiang L."/>
            <person name="Lynn J."/>
            <person name="Weaver B."/>
            <person name="Shoaibi A."/>
            <person name="Domingo A.R."/>
            <person name="Wasawo D."/>
            <person name="Crabtree J."/>
            <person name="Wortman J.R."/>
            <person name="Haas B."/>
            <person name="Angiuoli S.V."/>
            <person name="Creasy T.H."/>
            <person name="Lu C."/>
            <person name="Suh B."/>
            <person name="Silva J.C."/>
            <person name="Utterback T.R."/>
            <person name="Feldblyum T.V."/>
            <person name="Pertea M."/>
            <person name="Allen J."/>
            <person name="Nierman W.C."/>
            <person name="Taracha E.L.N."/>
            <person name="Salzberg S.L."/>
            <person name="White O.R."/>
            <person name="Fitzhugh H.A."/>
            <person name="Morzaria S."/>
            <person name="Venter J.C."/>
            <person name="Fraser C.M."/>
            <person name="Nene V."/>
        </authorList>
    </citation>
    <scope>NUCLEOTIDE SEQUENCE [LARGE SCALE GENOMIC DNA]</scope>
    <source>
        <strain evidence="2 3">Muguga</strain>
    </source>
</reference>
<feature type="transmembrane region" description="Helical" evidence="1">
    <location>
        <begin position="68"/>
        <end position="95"/>
    </location>
</feature>
<organism evidence="2 3">
    <name type="scientific">Theileria parva</name>
    <name type="common">East coast fever infection agent</name>
    <dbReference type="NCBI Taxonomy" id="5875"/>
    <lineage>
        <taxon>Eukaryota</taxon>
        <taxon>Sar</taxon>
        <taxon>Alveolata</taxon>
        <taxon>Apicomplexa</taxon>
        <taxon>Aconoidasida</taxon>
        <taxon>Piroplasmida</taxon>
        <taxon>Theileriidae</taxon>
        <taxon>Theileria</taxon>
    </lineage>
</organism>
<dbReference type="AlphaFoldDB" id="Q4N316"/>
<evidence type="ECO:0000256" key="1">
    <source>
        <dbReference type="SAM" id="Phobius"/>
    </source>
</evidence>